<dbReference type="AlphaFoldDB" id="A0A3E0K8U3"/>
<comment type="caution">
    <text evidence="2">The sequence shown here is derived from an EMBL/GenBank/DDBJ whole genome shotgun (WGS) entry which is preliminary data.</text>
</comment>
<dbReference type="Proteomes" id="UP000257014">
    <property type="component" value="Unassembled WGS sequence"/>
</dbReference>
<feature type="region of interest" description="Disordered" evidence="1">
    <location>
        <begin position="1"/>
        <end position="36"/>
    </location>
</feature>
<accession>A0A3E0K8U3</accession>
<evidence type="ECO:0000313" key="2">
    <source>
        <dbReference type="EMBL" id="REJ31397.1"/>
    </source>
</evidence>
<sequence length="129" mass="14411">MPNTGLPFPGSGFPDRRQAKALPRRRRISPFPSCGPDPDFPVKAFEQLTGKARMVIEPAFMQKPALSAGRPSAIRFPFVFFTQRPGLHRLRAEGRGMAGQLPTGPEMRRKNARGHTVRQKGSFGFRPRI</sequence>
<evidence type="ECO:0000313" key="3">
    <source>
        <dbReference type="Proteomes" id="UP000257014"/>
    </source>
</evidence>
<organism evidence="2 3">
    <name type="scientific">Caldibacillus debilis</name>
    <dbReference type="NCBI Taxonomy" id="301148"/>
    <lineage>
        <taxon>Bacteria</taxon>
        <taxon>Bacillati</taxon>
        <taxon>Bacillota</taxon>
        <taxon>Bacilli</taxon>
        <taxon>Bacillales</taxon>
        <taxon>Bacillaceae</taxon>
        <taxon>Caldibacillus</taxon>
    </lineage>
</organism>
<protein>
    <submittedName>
        <fullName evidence="2">Uncharacterized protein</fullName>
    </submittedName>
</protein>
<feature type="region of interest" description="Disordered" evidence="1">
    <location>
        <begin position="95"/>
        <end position="129"/>
    </location>
</feature>
<proteinExistence type="predicted"/>
<dbReference type="EMBL" id="QEWE01000005">
    <property type="protein sequence ID" value="REJ31397.1"/>
    <property type="molecule type" value="Genomic_DNA"/>
</dbReference>
<gene>
    <name evidence="2" type="ORF">C6P37_01015</name>
</gene>
<name>A0A3E0K8U3_9BACI</name>
<evidence type="ECO:0000256" key="1">
    <source>
        <dbReference type="SAM" id="MobiDB-lite"/>
    </source>
</evidence>
<reference evidence="2 3" key="1">
    <citation type="submission" date="2018-03" db="EMBL/GenBank/DDBJ databases">
        <authorList>
            <person name="Keele B.F."/>
        </authorList>
    </citation>
    <scope>NUCLEOTIDE SEQUENCE [LARGE SCALE GENOMIC DNA]</scope>
    <source>
        <strain evidence="2">ZCTH4_d</strain>
    </source>
</reference>